<gene>
    <name evidence="2" type="ORF">I0D00_14895</name>
</gene>
<evidence type="ECO:0000259" key="1">
    <source>
        <dbReference type="Pfam" id="PF12973"/>
    </source>
</evidence>
<name>A0ABS5Q392_9PSED</name>
<dbReference type="RefSeq" id="WP_213640621.1">
    <property type="nucleotide sequence ID" value="NZ_JADPMV010000002.1"/>
</dbReference>
<dbReference type="SUPFAM" id="SSF51182">
    <property type="entry name" value="RmlC-like cupins"/>
    <property type="match status" value="2"/>
</dbReference>
<dbReference type="Proteomes" id="UP001196601">
    <property type="component" value="Unassembled WGS sequence"/>
</dbReference>
<keyword evidence="3" id="KW-1185">Reference proteome</keyword>
<comment type="caution">
    <text evidence="2">The sequence shown here is derived from an EMBL/GenBank/DDBJ whole genome shotgun (WGS) entry which is preliminary data.</text>
</comment>
<organism evidence="2 3">
    <name type="scientific">Pseudomonas lalucatii</name>
    <dbReference type="NCBI Taxonomy" id="1424203"/>
    <lineage>
        <taxon>Bacteria</taxon>
        <taxon>Pseudomonadati</taxon>
        <taxon>Pseudomonadota</taxon>
        <taxon>Gammaproteobacteria</taxon>
        <taxon>Pseudomonadales</taxon>
        <taxon>Pseudomonadaceae</taxon>
        <taxon>Pseudomonas</taxon>
    </lineage>
</organism>
<dbReference type="Gene3D" id="2.60.120.10">
    <property type="entry name" value="Jelly Rolls"/>
    <property type="match status" value="2"/>
</dbReference>
<feature type="domain" description="ChrR-like cupin" evidence="1">
    <location>
        <begin position="9"/>
        <end position="108"/>
    </location>
</feature>
<evidence type="ECO:0000313" key="2">
    <source>
        <dbReference type="EMBL" id="MBS7663217.1"/>
    </source>
</evidence>
<feature type="domain" description="ChrR-like cupin" evidence="1">
    <location>
        <begin position="118"/>
        <end position="216"/>
    </location>
</feature>
<dbReference type="InterPro" id="IPR011051">
    <property type="entry name" value="RmlC_Cupin_sf"/>
</dbReference>
<protein>
    <submittedName>
        <fullName evidence="2">Cupin domain-containing protein</fullName>
    </submittedName>
</protein>
<evidence type="ECO:0000313" key="3">
    <source>
        <dbReference type="Proteomes" id="UP001196601"/>
    </source>
</evidence>
<dbReference type="InterPro" id="IPR014710">
    <property type="entry name" value="RmlC-like_jellyroll"/>
</dbReference>
<dbReference type="CDD" id="cd20303">
    <property type="entry name" value="cupin_ChrR_1"/>
    <property type="match status" value="2"/>
</dbReference>
<sequence>MRINADLERRVLLDTRSLAWQASPLPGVERRPLERFAAESGRATSIVRYAPGSAFSRHLHPGGEEILVLEGVFVDEHGEYPAGYWLKNPPGSGHTPSSPGGCLLFVKLCYQAAEDQRTARIDSRTAEWRPGLVPGLQVLPLDSHGAVHTALVRWAPGTRFQAHQHPGGAEILVLEGVFEDEFGAYPAGTWLRNPRGSRHTPFSREGCLIYVKVGHLGADAAADQSSTFLSTS</sequence>
<dbReference type="InterPro" id="IPR025979">
    <property type="entry name" value="ChrR-like_cupin_dom"/>
</dbReference>
<dbReference type="Pfam" id="PF12973">
    <property type="entry name" value="Cupin_7"/>
    <property type="match status" value="2"/>
</dbReference>
<reference evidence="2 3" key="1">
    <citation type="journal article" date="2021" name="Syst. Appl. Microbiol.">
        <title>Pseudomonas lalucatii sp. nov. isolated from Vallgornera, a karstic cave in Mallorca, Western Mediterranean.</title>
        <authorList>
            <person name="Busquets A."/>
            <person name="Mulet M."/>
            <person name="Gomila M."/>
            <person name="Garcia-Valdes E."/>
        </authorList>
    </citation>
    <scope>NUCLEOTIDE SEQUENCE [LARGE SCALE GENOMIC DNA]</scope>
    <source>
        <strain evidence="2 3">R1b54</strain>
    </source>
</reference>
<dbReference type="EMBL" id="JADPMV010000002">
    <property type="protein sequence ID" value="MBS7663217.1"/>
    <property type="molecule type" value="Genomic_DNA"/>
</dbReference>
<accession>A0ABS5Q392</accession>
<proteinExistence type="predicted"/>